<organism evidence="1 2">
    <name type="scientific">Gnomoniopsis smithogilvyi</name>
    <dbReference type="NCBI Taxonomy" id="1191159"/>
    <lineage>
        <taxon>Eukaryota</taxon>
        <taxon>Fungi</taxon>
        <taxon>Dikarya</taxon>
        <taxon>Ascomycota</taxon>
        <taxon>Pezizomycotina</taxon>
        <taxon>Sordariomycetes</taxon>
        <taxon>Sordariomycetidae</taxon>
        <taxon>Diaporthales</taxon>
        <taxon>Gnomoniaceae</taxon>
        <taxon>Gnomoniopsis</taxon>
    </lineage>
</organism>
<evidence type="ECO:0000313" key="2">
    <source>
        <dbReference type="Proteomes" id="UP001140453"/>
    </source>
</evidence>
<dbReference type="EMBL" id="JAPEVB010000008">
    <property type="protein sequence ID" value="KAJ4385230.1"/>
    <property type="molecule type" value="Genomic_DNA"/>
</dbReference>
<evidence type="ECO:0000313" key="1">
    <source>
        <dbReference type="EMBL" id="KAJ4385230.1"/>
    </source>
</evidence>
<accession>A0A9W9CRS7</accession>
<sequence length="161" mass="17317">MLAHATTKSIVSKLYPEDVLSSHNNAGHTGSFDTVTYHALKVYLATETIANALMRTRLLCIAQLQDVQDTAAAIPAFDNVHDPGFGSPATSGADLWFDNSGAVDIRAWFCHKGMSGKEGIANVLPRCGGTPGGAYWEVVVLLRTEHVERPVGELKRLKLVG</sequence>
<comment type="caution">
    <text evidence="1">The sequence shown here is derived from an EMBL/GenBank/DDBJ whole genome shotgun (WGS) entry which is preliminary data.</text>
</comment>
<protein>
    <submittedName>
        <fullName evidence="1">Uncharacterized protein</fullName>
    </submittedName>
</protein>
<keyword evidence="2" id="KW-1185">Reference proteome</keyword>
<reference evidence="1" key="1">
    <citation type="submission" date="2022-10" db="EMBL/GenBank/DDBJ databases">
        <title>Tapping the CABI collections for fungal endophytes: first genome assemblies for Collariella, Neodidymelliopsis, Ascochyta clinopodiicola, Didymella pomorum, Didymosphaeria variabile, Neocosmospora piperis and Neocucurbitaria cava.</title>
        <authorList>
            <person name="Hill R."/>
        </authorList>
    </citation>
    <scope>NUCLEOTIDE SEQUENCE</scope>
    <source>
        <strain evidence="1">IMI 355082</strain>
    </source>
</reference>
<proteinExistence type="predicted"/>
<gene>
    <name evidence="1" type="ORF">N0V93_010291</name>
</gene>
<dbReference type="Proteomes" id="UP001140453">
    <property type="component" value="Unassembled WGS sequence"/>
</dbReference>
<dbReference type="AlphaFoldDB" id="A0A9W9CRS7"/>
<name>A0A9W9CRS7_9PEZI</name>